<dbReference type="SUPFAM" id="SSF53187">
    <property type="entry name" value="Zn-dependent exopeptidases"/>
    <property type="match status" value="1"/>
</dbReference>
<dbReference type="Gene3D" id="3.40.630.40">
    <property type="entry name" value="Zn-dependent exopeptidases"/>
    <property type="match status" value="1"/>
</dbReference>
<dbReference type="AlphaFoldDB" id="A0A419DAW7"/>
<dbReference type="InterPro" id="IPR007709">
    <property type="entry name" value="N-FG_amidohydro"/>
</dbReference>
<name>A0A419DAW7_9BACT</name>
<dbReference type="Pfam" id="PF05013">
    <property type="entry name" value="FGase"/>
    <property type="match status" value="1"/>
</dbReference>
<gene>
    <name evidence="1" type="ORF">C4544_05460</name>
</gene>
<dbReference type="Proteomes" id="UP000285655">
    <property type="component" value="Unassembled WGS sequence"/>
</dbReference>
<evidence type="ECO:0000313" key="1">
    <source>
        <dbReference type="EMBL" id="RJO60281.1"/>
    </source>
</evidence>
<evidence type="ECO:0008006" key="3">
    <source>
        <dbReference type="Google" id="ProtNLM"/>
    </source>
</evidence>
<accession>A0A419DAW7</accession>
<reference evidence="1 2" key="1">
    <citation type="journal article" date="2017" name="ISME J.">
        <title>Energy and carbon metabolisms in a deep terrestrial subsurface fluid microbial community.</title>
        <authorList>
            <person name="Momper L."/>
            <person name="Jungbluth S.P."/>
            <person name="Lee M.D."/>
            <person name="Amend J.P."/>
        </authorList>
    </citation>
    <scope>NUCLEOTIDE SEQUENCE [LARGE SCALE GENOMIC DNA]</scope>
    <source>
        <strain evidence="1">SURF_29</strain>
    </source>
</reference>
<organism evidence="1 2">
    <name type="scientific">candidate division WS5 bacterium</name>
    <dbReference type="NCBI Taxonomy" id="2093353"/>
    <lineage>
        <taxon>Bacteria</taxon>
        <taxon>candidate division WS5</taxon>
    </lineage>
</organism>
<proteinExistence type="predicted"/>
<sequence>MLFENYVWSCKKMVWTFESIVGSPIVITVPHDRGFHPHDLLGLFKERGKGVKGRDIHIWPIVKDILLEVRVNAVRGLFPRHFIDYNRSLEGINYYPVSNGEPQTALDDERLKPFYNHYHQQIANFLERTIRLYREKGCVLLDFHGFSKQPAYGDYDLIFGTGNRITVKSDVDKALANFLLTRGYRVFLPAQETLGQLEDMYSADYTVRHYAEKFDIDAIQIEVAKSFRVLEGKKIGRKLSADVAEFLRLYFDL</sequence>
<protein>
    <recommendedName>
        <fullName evidence="3">N-formylglutamate amidohydrolase</fullName>
    </recommendedName>
</protein>
<comment type="caution">
    <text evidence="1">The sequence shown here is derived from an EMBL/GenBank/DDBJ whole genome shotgun (WGS) entry which is preliminary data.</text>
</comment>
<dbReference type="EMBL" id="QZJW01000049">
    <property type="protein sequence ID" value="RJO60281.1"/>
    <property type="molecule type" value="Genomic_DNA"/>
</dbReference>
<evidence type="ECO:0000313" key="2">
    <source>
        <dbReference type="Proteomes" id="UP000285655"/>
    </source>
</evidence>